<sequence length="142" mass="16691">MSFEAIKYRGFPVIHFRGRIFFSPFRYVLDDQYTSSSGAKFPVKWCPPEVFNYSRFSSKSDVWSFGVLMWEVFTEGKMPFETNTNYEVVTMITQGHRLFRPKLASKNIYGLMVMCWHEKPEGRPTFQDLLHRIECTAEDSSS</sequence>
<dbReference type="Gene3D" id="1.10.510.10">
    <property type="entry name" value="Transferase(Phosphotransferase) domain 1"/>
    <property type="match status" value="1"/>
</dbReference>
<dbReference type="GO" id="GO:0005524">
    <property type="term" value="F:ATP binding"/>
    <property type="evidence" value="ECO:0007669"/>
    <property type="project" value="UniProtKB-KW"/>
</dbReference>
<name>A0A2D4HMD7_MICLE</name>
<keyword evidence="2" id="KW-0067">ATP-binding</keyword>
<dbReference type="InterPro" id="IPR001245">
    <property type="entry name" value="Ser-Thr/Tyr_kinase_cat_dom"/>
</dbReference>
<evidence type="ECO:0000256" key="1">
    <source>
        <dbReference type="ARBA" id="ARBA00022741"/>
    </source>
</evidence>
<dbReference type="PANTHER" id="PTHR24418">
    <property type="entry name" value="TYROSINE-PROTEIN KINASE"/>
    <property type="match status" value="1"/>
</dbReference>
<dbReference type="PROSITE" id="PS50011">
    <property type="entry name" value="PROTEIN_KINASE_DOM"/>
    <property type="match status" value="1"/>
</dbReference>
<dbReference type="PRINTS" id="PR00109">
    <property type="entry name" value="TYRKINASE"/>
</dbReference>
<evidence type="ECO:0000259" key="3">
    <source>
        <dbReference type="PROSITE" id="PS50011"/>
    </source>
</evidence>
<keyword evidence="1" id="KW-0547">Nucleotide-binding</keyword>
<dbReference type="InterPro" id="IPR050198">
    <property type="entry name" value="Non-receptor_tyrosine_kinases"/>
</dbReference>
<dbReference type="SMART" id="SM00219">
    <property type="entry name" value="TyrKc"/>
    <property type="match status" value="1"/>
</dbReference>
<dbReference type="Pfam" id="PF07714">
    <property type="entry name" value="PK_Tyr_Ser-Thr"/>
    <property type="match status" value="1"/>
</dbReference>
<dbReference type="InterPro" id="IPR011009">
    <property type="entry name" value="Kinase-like_dom_sf"/>
</dbReference>
<dbReference type="EMBL" id="IACK01036263">
    <property type="protein sequence ID" value="LAA73098.1"/>
    <property type="molecule type" value="Transcribed_RNA"/>
</dbReference>
<organism evidence="4">
    <name type="scientific">Micrurus lemniscatus lemniscatus</name>
    <dbReference type="NCBI Taxonomy" id="129467"/>
    <lineage>
        <taxon>Eukaryota</taxon>
        <taxon>Metazoa</taxon>
        <taxon>Chordata</taxon>
        <taxon>Craniata</taxon>
        <taxon>Vertebrata</taxon>
        <taxon>Euteleostomi</taxon>
        <taxon>Lepidosauria</taxon>
        <taxon>Squamata</taxon>
        <taxon>Bifurcata</taxon>
        <taxon>Unidentata</taxon>
        <taxon>Episquamata</taxon>
        <taxon>Toxicofera</taxon>
        <taxon>Serpentes</taxon>
        <taxon>Colubroidea</taxon>
        <taxon>Elapidae</taxon>
        <taxon>Elapinae</taxon>
        <taxon>Micrurus</taxon>
    </lineage>
</organism>
<dbReference type="InterPro" id="IPR000719">
    <property type="entry name" value="Prot_kinase_dom"/>
</dbReference>
<reference evidence="4" key="2">
    <citation type="submission" date="2017-11" db="EMBL/GenBank/DDBJ databases">
        <title>Coralsnake Venomics: Analyses of Venom Gland Transcriptomes and Proteomes of Six Brazilian Taxa.</title>
        <authorList>
            <person name="Aird S.D."/>
            <person name="Jorge da Silva N."/>
            <person name="Qiu L."/>
            <person name="Villar-Briones A."/>
            <person name="Aparecida-Saddi V."/>
            <person name="Campos-Telles M.P."/>
            <person name="Grau M."/>
            <person name="Mikheyev A.S."/>
        </authorList>
    </citation>
    <scope>NUCLEOTIDE SEQUENCE</scope>
    <source>
        <tissue evidence="4">Venom_gland</tissue>
    </source>
</reference>
<reference evidence="4" key="1">
    <citation type="submission" date="2017-07" db="EMBL/GenBank/DDBJ databases">
        <authorList>
            <person name="Mikheyev A."/>
            <person name="Grau M."/>
        </authorList>
    </citation>
    <scope>NUCLEOTIDE SEQUENCE</scope>
    <source>
        <tissue evidence="4">Venom_gland</tissue>
    </source>
</reference>
<dbReference type="AlphaFoldDB" id="A0A2D4HMD7"/>
<dbReference type="InterPro" id="IPR020635">
    <property type="entry name" value="Tyr_kinase_cat_dom"/>
</dbReference>
<feature type="domain" description="Protein kinase" evidence="3">
    <location>
        <begin position="1"/>
        <end position="134"/>
    </location>
</feature>
<dbReference type="SUPFAM" id="SSF56112">
    <property type="entry name" value="Protein kinase-like (PK-like)"/>
    <property type="match status" value="1"/>
</dbReference>
<evidence type="ECO:0000256" key="2">
    <source>
        <dbReference type="ARBA" id="ARBA00022840"/>
    </source>
</evidence>
<dbReference type="GO" id="GO:0004713">
    <property type="term" value="F:protein tyrosine kinase activity"/>
    <property type="evidence" value="ECO:0007669"/>
    <property type="project" value="InterPro"/>
</dbReference>
<accession>A0A2D4HMD7</accession>
<protein>
    <recommendedName>
        <fullName evidence="3">Protein kinase domain-containing protein</fullName>
    </recommendedName>
</protein>
<evidence type="ECO:0000313" key="4">
    <source>
        <dbReference type="EMBL" id="LAA73098.1"/>
    </source>
</evidence>
<proteinExistence type="predicted"/>